<dbReference type="InterPro" id="IPR007110">
    <property type="entry name" value="Ig-like_dom"/>
</dbReference>
<dbReference type="CDD" id="cd14499">
    <property type="entry name" value="CDC14_C"/>
    <property type="match status" value="1"/>
</dbReference>
<dbReference type="SMART" id="SM00409">
    <property type="entry name" value="IG"/>
    <property type="match status" value="8"/>
</dbReference>
<feature type="compositionally biased region" description="Polar residues" evidence="17">
    <location>
        <begin position="556"/>
        <end position="571"/>
    </location>
</feature>
<feature type="transmembrane region" description="Helical" evidence="18">
    <location>
        <begin position="1422"/>
        <end position="1443"/>
    </location>
</feature>
<feature type="compositionally biased region" description="Polar residues" evidence="17">
    <location>
        <begin position="480"/>
        <end position="491"/>
    </location>
</feature>
<dbReference type="Pfam" id="PF13927">
    <property type="entry name" value="Ig_3"/>
    <property type="match status" value="3"/>
</dbReference>
<dbReference type="PROSITE" id="PS50835">
    <property type="entry name" value="IG_LIKE"/>
    <property type="match status" value="8"/>
</dbReference>
<feature type="compositionally biased region" description="Low complexity" evidence="17">
    <location>
        <begin position="517"/>
        <end position="553"/>
    </location>
</feature>
<keyword evidence="18" id="KW-0812">Transmembrane</keyword>
<evidence type="ECO:0000256" key="16">
    <source>
        <dbReference type="ARBA" id="ARBA00048336"/>
    </source>
</evidence>
<dbReference type="InterPro" id="IPR020422">
    <property type="entry name" value="TYR_PHOSPHATASE_DUAL_dom"/>
</dbReference>
<evidence type="ECO:0000256" key="4">
    <source>
        <dbReference type="ARBA" id="ARBA00007315"/>
    </source>
</evidence>
<dbReference type="Proteomes" id="UP000503349">
    <property type="component" value="Chromosome 6"/>
</dbReference>
<dbReference type="FunFam" id="3.90.190.10:FF:000032">
    <property type="entry name" value="dual specificity protein phosphatase CDC14A isoform X1"/>
    <property type="match status" value="1"/>
</dbReference>
<reference evidence="23" key="2">
    <citation type="submission" date="2019-02" db="EMBL/GenBank/DDBJ databases">
        <title>Opniocepnalus argus Var Kimnra genome.</title>
        <authorList>
            <person name="Zhou C."/>
            <person name="Xiao S."/>
        </authorList>
    </citation>
    <scope>NUCLEOTIDE SEQUENCE [LARGE SCALE GENOMIC DNA]</scope>
</reference>
<feature type="domain" description="Ig-like" evidence="21">
    <location>
        <begin position="1138"/>
        <end position="1230"/>
    </location>
</feature>
<dbReference type="InterPro" id="IPR029260">
    <property type="entry name" value="DSPn"/>
</dbReference>
<dbReference type="InterPro" id="IPR036179">
    <property type="entry name" value="Ig-like_dom_sf"/>
</dbReference>
<evidence type="ECO:0000259" key="19">
    <source>
        <dbReference type="PROSITE" id="PS50054"/>
    </source>
</evidence>
<protein>
    <submittedName>
        <fullName evidence="22">Dual specificity protein phosphatase CDC14AB</fullName>
    </submittedName>
</protein>
<dbReference type="InterPro" id="IPR050561">
    <property type="entry name" value="PTP"/>
</dbReference>
<evidence type="ECO:0000256" key="6">
    <source>
        <dbReference type="ARBA" id="ARBA00022553"/>
    </source>
</evidence>
<evidence type="ECO:0000256" key="7">
    <source>
        <dbReference type="ARBA" id="ARBA00022618"/>
    </source>
</evidence>
<dbReference type="PROSITE" id="PS50056">
    <property type="entry name" value="TYR_PHOSPHATASE_2"/>
    <property type="match status" value="1"/>
</dbReference>
<feature type="region of interest" description="Disordered" evidence="17">
    <location>
        <begin position="516"/>
        <end position="601"/>
    </location>
</feature>
<feature type="domain" description="Ig-like" evidence="21">
    <location>
        <begin position="1239"/>
        <end position="1323"/>
    </location>
</feature>
<evidence type="ECO:0000256" key="10">
    <source>
        <dbReference type="ARBA" id="ARBA00023212"/>
    </source>
</evidence>
<dbReference type="InterPro" id="IPR003599">
    <property type="entry name" value="Ig_sub"/>
</dbReference>
<dbReference type="SMART" id="SM00408">
    <property type="entry name" value="IGc2"/>
    <property type="match status" value="6"/>
</dbReference>
<dbReference type="Gene3D" id="2.60.40.10">
    <property type="entry name" value="Immunoglobulins"/>
    <property type="match status" value="8"/>
</dbReference>
<keyword evidence="9" id="KW-0904">Protein phosphatase</keyword>
<dbReference type="InterPro" id="IPR000387">
    <property type="entry name" value="Tyr_Pase_dom"/>
</dbReference>
<dbReference type="GO" id="GO:0004722">
    <property type="term" value="F:protein serine/threonine phosphatase activity"/>
    <property type="evidence" value="ECO:0007669"/>
    <property type="project" value="UniProtKB-EC"/>
</dbReference>
<evidence type="ECO:0000256" key="5">
    <source>
        <dbReference type="ARBA" id="ARBA00022490"/>
    </source>
</evidence>
<evidence type="ECO:0000256" key="15">
    <source>
        <dbReference type="ARBA" id="ARBA00047761"/>
    </source>
</evidence>
<dbReference type="FunFam" id="3.90.190.10:FF:000006">
    <property type="entry name" value="Dual specificity protein phosphatase CDC14B"/>
    <property type="match status" value="1"/>
</dbReference>
<dbReference type="SMART" id="SM00195">
    <property type="entry name" value="DSPc"/>
    <property type="match status" value="1"/>
</dbReference>
<dbReference type="PROSITE" id="PS50054">
    <property type="entry name" value="TYR_PHOSPHATASE_DUAL"/>
    <property type="match status" value="1"/>
</dbReference>
<evidence type="ECO:0000256" key="13">
    <source>
        <dbReference type="ARBA" id="ARBA00023306"/>
    </source>
</evidence>
<dbReference type="Pfam" id="PF22785">
    <property type="entry name" value="Tc-R-P"/>
    <property type="match status" value="1"/>
</dbReference>
<keyword evidence="6" id="KW-0597">Phosphoprotein</keyword>
<feature type="domain" description="Ig-like" evidence="21">
    <location>
        <begin position="869"/>
        <end position="951"/>
    </location>
</feature>
<keyword evidence="7" id="KW-0132">Cell division</keyword>
<evidence type="ECO:0000256" key="1">
    <source>
        <dbReference type="ARBA" id="ARBA00004123"/>
    </source>
</evidence>
<comment type="subcellular location">
    <subcellularLocation>
        <location evidence="14">Cell projection</location>
        <location evidence="14">Kinocilium</location>
    </subcellularLocation>
    <subcellularLocation>
        <location evidence="2">Cytoplasm</location>
        <location evidence="2">Cytoskeleton</location>
        <location evidence="2">Microtubule organizing center</location>
        <location evidence="2">Centrosome</location>
    </subcellularLocation>
    <subcellularLocation>
        <location evidence="3">Cytoplasm</location>
        <location evidence="3">Cytoskeleton</location>
        <location evidence="3">Spindle pole</location>
    </subcellularLocation>
    <subcellularLocation>
        <location evidence="1">Nucleus</location>
    </subcellularLocation>
</comment>
<evidence type="ECO:0000256" key="2">
    <source>
        <dbReference type="ARBA" id="ARBA00004300"/>
    </source>
</evidence>
<feature type="domain" description="Tyrosine specific protein phosphatases" evidence="20">
    <location>
        <begin position="277"/>
        <end position="339"/>
    </location>
</feature>
<dbReference type="InterPro" id="IPR029021">
    <property type="entry name" value="Prot-tyrosine_phosphatase-like"/>
</dbReference>
<dbReference type="GO" id="GO:0060091">
    <property type="term" value="C:kinocilium"/>
    <property type="evidence" value="ECO:0007669"/>
    <property type="project" value="UniProtKB-SubCell"/>
</dbReference>
<evidence type="ECO:0000256" key="9">
    <source>
        <dbReference type="ARBA" id="ARBA00022912"/>
    </source>
</evidence>
<dbReference type="GO" id="GO:0051301">
    <property type="term" value="P:cell division"/>
    <property type="evidence" value="ECO:0007669"/>
    <property type="project" value="UniProtKB-KW"/>
</dbReference>
<feature type="domain" description="Tyrosine-protein phosphatase" evidence="19">
    <location>
        <begin position="194"/>
        <end position="352"/>
    </location>
</feature>
<accession>A0A6G1PJS6</accession>
<evidence type="ECO:0000256" key="17">
    <source>
        <dbReference type="SAM" id="MobiDB-lite"/>
    </source>
</evidence>
<dbReference type="SUPFAM" id="SSF52799">
    <property type="entry name" value="(Phosphotyrosine protein) phosphatases II"/>
    <property type="match status" value="2"/>
</dbReference>
<feature type="region of interest" description="Disordered" evidence="17">
    <location>
        <begin position="436"/>
        <end position="491"/>
    </location>
</feature>
<dbReference type="Pfam" id="PF14671">
    <property type="entry name" value="DSPn"/>
    <property type="match status" value="1"/>
</dbReference>
<keyword evidence="10" id="KW-0206">Cytoskeleton</keyword>
<dbReference type="PROSITE" id="PS00383">
    <property type="entry name" value="TYR_PHOSPHATASE_1"/>
    <property type="match status" value="1"/>
</dbReference>
<feature type="compositionally biased region" description="Low complexity" evidence="17">
    <location>
        <begin position="457"/>
        <end position="476"/>
    </location>
</feature>
<proteinExistence type="inferred from homology"/>
<dbReference type="SUPFAM" id="SSF48726">
    <property type="entry name" value="Immunoglobulin"/>
    <property type="match status" value="8"/>
</dbReference>
<feature type="domain" description="Ig-like" evidence="21">
    <location>
        <begin position="726"/>
        <end position="824"/>
    </location>
</feature>
<reference evidence="22 23" key="1">
    <citation type="submission" date="2019-02" db="EMBL/GenBank/DDBJ databases">
        <title>Opniocepnalus argus genome.</title>
        <authorList>
            <person name="Zhou C."/>
            <person name="Xiao S."/>
        </authorList>
    </citation>
    <scope>NUCLEOTIDE SEQUENCE [LARGE SCALE GENOMIC DNA]</scope>
    <source>
        <strain evidence="22">OARG1902GOOAL</strain>
        <tissue evidence="22">Muscle</tissue>
    </source>
</reference>
<dbReference type="InterPro" id="IPR016130">
    <property type="entry name" value="Tyr_Pase_AS"/>
</dbReference>
<dbReference type="GO" id="GO:0005813">
    <property type="term" value="C:centrosome"/>
    <property type="evidence" value="ECO:0007669"/>
    <property type="project" value="UniProtKB-SubCell"/>
</dbReference>
<evidence type="ECO:0000259" key="20">
    <source>
        <dbReference type="PROSITE" id="PS50056"/>
    </source>
</evidence>
<keyword evidence="23" id="KW-1185">Reference proteome</keyword>
<keyword evidence="12" id="KW-0966">Cell projection</keyword>
<comment type="similarity">
    <text evidence="4">Belongs to the protein-tyrosine phosphatase family. Non-receptor class CDC14 subfamily.</text>
</comment>
<keyword evidence="8" id="KW-0378">Hydrolase</keyword>
<comment type="catalytic activity">
    <reaction evidence="16">
        <text>O-phospho-L-threonyl-[protein] + H2O = L-threonyl-[protein] + phosphate</text>
        <dbReference type="Rhea" id="RHEA:47004"/>
        <dbReference type="Rhea" id="RHEA-COMP:11060"/>
        <dbReference type="Rhea" id="RHEA-COMP:11605"/>
        <dbReference type="ChEBI" id="CHEBI:15377"/>
        <dbReference type="ChEBI" id="CHEBI:30013"/>
        <dbReference type="ChEBI" id="CHEBI:43474"/>
        <dbReference type="ChEBI" id="CHEBI:61977"/>
        <dbReference type="EC" id="3.1.3.16"/>
    </reaction>
</comment>
<dbReference type="GO" id="GO:0005634">
    <property type="term" value="C:nucleus"/>
    <property type="evidence" value="ECO:0007669"/>
    <property type="project" value="UniProtKB-SubCell"/>
</dbReference>
<evidence type="ECO:0000259" key="21">
    <source>
        <dbReference type="PROSITE" id="PS50835"/>
    </source>
</evidence>
<evidence type="ECO:0000313" key="22">
    <source>
        <dbReference type="EMBL" id="KAF3690550.1"/>
    </source>
</evidence>
<evidence type="ECO:0000256" key="11">
    <source>
        <dbReference type="ARBA" id="ARBA00023242"/>
    </source>
</evidence>
<dbReference type="Pfam" id="PF13895">
    <property type="entry name" value="Ig_2"/>
    <property type="match status" value="1"/>
</dbReference>
<sequence length="1465" mass="161820">MTGEGVRHSPVLSALFGMTEDPELHGAAQFIKERLYFATLRSKPKSTANTHYFCTDDEFIYENFYADFGPLNLAMLYRYCCKLNKKLKSFTLTRKRIVHYTNFDQRKRSNAAVLIGGYAVIYLKKTPEEAYRALISGSNASYLPFRDASFGNCTYNLTVLDCLQGIAKALQHGFFDFETFDVDEYEHYERVENGDLNWIVPAKLLAFSGPHPKTTVENGYPLHAPEAYFPYFRKHNVTTVVRLNKKIYDSKRFTDAGFDHYDLFFVDGSTPSDVITRRFLHICESTEGAVAIHCKAGLGRTGTLIGCYLIRHYRFTAGEAIAWIRICRPGSVIGPQQNFLQEKQSALWLLNDSERPQKTKVEDSVVSHLITNMDSLTLNTTHSSNTCRLPSSERLHEDGLTDGGLVLTQGDKLRALKSRRPPRTTTTIGALRVEEMKVHSRSSTQPLRLSMGGGQGSSSPLKSSKFPASSASAAAKRIGRSQSSSVTNIRSSALSTRLANSLSDLYAAGVEENRKTPYSSISSPSSSSNFMSFPLSPSSRPSPPGRYGNGPRSVQHEVNNNSGSYTGSTVASGEKSFVRPGPQDLSPYRGPGPHNAMKGSSGRYLSRSIPYVSSKAALYCWKKAFHFIKAIIPAMLLVGLCCVQGLRVDVFPRNPLFRLGERQQLVCSVHECNTTSISWSHLGDQPVTAPFSTNQTHSVMIFDPVTTSHEGALLCKVLTSLLMLFPAFPSDPVITGQDQLRLGKESILTCCISGLYPAEMLTLTWFRGDTILQSAVGEHRLRSVQNEYKFTPLNQDSGGHIGCRATLDLQELPPDNRNRETTVQLNLLYSCDPAKTWWSSQDLALTDSFKNLFLDCQDLYLLLSSVDPPVITPIPDPVITRAGATLTLACSAKGNPEPTITWSFRTPEGQVQQLKQGHEFVLRSVSLSDAGQYECEARNTEGNQTTAVNVTVHAPPNNTYLSVSPSEDTVEGQEVMFTCLSDGVPPPRIVLKRKGVEIQFAEPSTSWLSFNVSTQLKDSGLYECEASNQFGSQLVSKTITVTAHPLQVNVSPQAWEAEWGSNLTLTCEASGCLHPPTLTWRKKDQNQTVLQRTQQDNGQSLLHLQEMDLQDQGGFSCEAECGSVLRNRTAQVHLYSFPFDPILEDPGTVLLGQEAIFRCDVINAFSANELRIHWMSGNATLTTEKFNFSNSLQNISSVLRHLVKEDQQVLTCSVELLRENGEVWRSRRTSVPLRVHYAPRRTSLSLSTGEEVVEGQKVTFTCHSDGAPPPRIVLRRKGGELQLADHTTSWLSFNLSAKLEDSDQYQCEASNQFGSQLVSSSITVRAPPRNTTVLVLPSAVVQEGQNVTVCCQTISFPPSAMILRKLTNGTELFSPNGIFLLLNVTARDSGLYQVNVTNDLGYQVTVFSISVRERSSGHPPRLSFIIIPAACAAAGLAAAALLLDYLRRSRKKGFYQLPQSAPPSA</sequence>
<dbReference type="GO" id="GO:0000922">
    <property type="term" value="C:spindle pole"/>
    <property type="evidence" value="ECO:0007669"/>
    <property type="project" value="UniProtKB-SubCell"/>
</dbReference>
<evidence type="ECO:0000256" key="3">
    <source>
        <dbReference type="ARBA" id="ARBA00004647"/>
    </source>
</evidence>
<evidence type="ECO:0000256" key="8">
    <source>
        <dbReference type="ARBA" id="ARBA00022801"/>
    </source>
</evidence>
<organism evidence="22 23">
    <name type="scientific">Channa argus</name>
    <name type="common">Northern snakehead</name>
    <name type="synonym">Ophicephalus argus</name>
    <dbReference type="NCBI Taxonomy" id="215402"/>
    <lineage>
        <taxon>Eukaryota</taxon>
        <taxon>Metazoa</taxon>
        <taxon>Chordata</taxon>
        <taxon>Craniata</taxon>
        <taxon>Vertebrata</taxon>
        <taxon>Euteleostomi</taxon>
        <taxon>Actinopterygii</taxon>
        <taxon>Neopterygii</taxon>
        <taxon>Teleostei</taxon>
        <taxon>Neoteleostei</taxon>
        <taxon>Acanthomorphata</taxon>
        <taxon>Anabantaria</taxon>
        <taxon>Anabantiformes</taxon>
        <taxon>Channoidei</taxon>
        <taxon>Channidae</taxon>
        <taxon>Channa</taxon>
    </lineage>
</organism>
<gene>
    <name evidence="22" type="ORF">EXN66_Car006223</name>
</gene>
<dbReference type="Gene3D" id="3.90.190.10">
    <property type="entry name" value="Protein tyrosine phosphatase superfamily"/>
    <property type="match status" value="2"/>
</dbReference>
<keyword evidence="18" id="KW-1133">Transmembrane helix</keyword>
<dbReference type="InterPro" id="IPR003598">
    <property type="entry name" value="Ig_sub2"/>
</dbReference>
<evidence type="ECO:0000256" key="18">
    <source>
        <dbReference type="SAM" id="Phobius"/>
    </source>
</evidence>
<keyword evidence="18" id="KW-0472">Membrane</keyword>
<keyword evidence="11" id="KW-0539">Nucleus</keyword>
<feature type="domain" description="Ig-like" evidence="21">
    <location>
        <begin position="1328"/>
        <end position="1410"/>
    </location>
</feature>
<evidence type="ECO:0000313" key="23">
    <source>
        <dbReference type="Proteomes" id="UP000503349"/>
    </source>
</evidence>
<keyword evidence="13" id="KW-0131">Cell cycle</keyword>
<dbReference type="PANTHER" id="PTHR23339">
    <property type="entry name" value="TYROSINE SPECIFIC PROTEIN PHOSPHATASE AND DUAL SPECIFICITY PROTEIN PHOSPHATASE"/>
    <property type="match status" value="1"/>
</dbReference>
<evidence type="ECO:0000256" key="14">
    <source>
        <dbReference type="ARBA" id="ARBA00037822"/>
    </source>
</evidence>
<dbReference type="InterPro" id="IPR013783">
    <property type="entry name" value="Ig-like_fold"/>
</dbReference>
<dbReference type="GO" id="GO:0007605">
    <property type="term" value="P:sensory perception of sound"/>
    <property type="evidence" value="ECO:0007669"/>
    <property type="project" value="UniProtKB-ARBA"/>
</dbReference>
<dbReference type="InterPro" id="IPR044506">
    <property type="entry name" value="CDC14_C"/>
</dbReference>
<dbReference type="CDD" id="cd17657">
    <property type="entry name" value="CDC14_N"/>
    <property type="match status" value="1"/>
</dbReference>
<feature type="domain" description="Ig-like" evidence="21">
    <location>
        <begin position="633"/>
        <end position="717"/>
    </location>
</feature>
<evidence type="ECO:0000256" key="12">
    <source>
        <dbReference type="ARBA" id="ARBA00023273"/>
    </source>
</evidence>
<feature type="domain" description="Ig-like" evidence="21">
    <location>
        <begin position="1045"/>
        <end position="1133"/>
    </location>
</feature>
<comment type="catalytic activity">
    <reaction evidence="15">
        <text>O-phospho-L-seryl-[protein] + H2O = L-seryl-[protein] + phosphate</text>
        <dbReference type="Rhea" id="RHEA:20629"/>
        <dbReference type="Rhea" id="RHEA-COMP:9863"/>
        <dbReference type="Rhea" id="RHEA-COMP:11604"/>
        <dbReference type="ChEBI" id="CHEBI:15377"/>
        <dbReference type="ChEBI" id="CHEBI:29999"/>
        <dbReference type="ChEBI" id="CHEBI:43474"/>
        <dbReference type="ChEBI" id="CHEBI:83421"/>
        <dbReference type="EC" id="3.1.3.16"/>
    </reaction>
</comment>
<feature type="domain" description="Ig-like" evidence="21">
    <location>
        <begin position="956"/>
        <end position="1040"/>
    </location>
</feature>
<name>A0A6G1PJS6_CHAAH</name>
<keyword evidence="5" id="KW-0963">Cytoplasm</keyword>
<dbReference type="EMBL" id="CM015717">
    <property type="protein sequence ID" value="KAF3690550.1"/>
    <property type="molecule type" value="Genomic_DNA"/>
</dbReference>